<sequence length="236" mass="25092">MLPTSSGPSLGHQPNVKLGYLPDEGDGFETHAVGFVPGDVNQILPPSPVEKECGRPENEADSRRDPGEVLSPESWSSELPLRCASGLSLDREWSFALLQQQRNLISFEGSIPTGLPGTGKILQAKATTGQANVPFITVKVPRDGCGHGASQGAGFIRPVTTPPASCSSPRWTPWDKSGGREASGAWSEQENALSQLLVEMDAMDKDLLAKKMATLTPGFSGGTLLQTGFWSMLTAF</sequence>
<feature type="compositionally biased region" description="Basic and acidic residues" evidence="1">
    <location>
        <begin position="49"/>
        <end position="67"/>
    </location>
</feature>
<evidence type="ECO:0000313" key="3">
    <source>
        <dbReference type="Proteomes" id="UP000824540"/>
    </source>
</evidence>
<dbReference type="Proteomes" id="UP000824540">
    <property type="component" value="Unassembled WGS sequence"/>
</dbReference>
<reference evidence="2" key="1">
    <citation type="thesis" date="2021" institute="BYU ScholarsArchive" country="Provo, UT, USA">
        <title>Applications of and Algorithms for Genome Assembly and Genomic Analyses with an Emphasis on Marine Teleosts.</title>
        <authorList>
            <person name="Pickett B.D."/>
        </authorList>
    </citation>
    <scope>NUCLEOTIDE SEQUENCE</scope>
    <source>
        <strain evidence="2">HI-2016</strain>
    </source>
</reference>
<keyword evidence="3" id="KW-1185">Reference proteome</keyword>
<protein>
    <submittedName>
        <fullName evidence="2">Uncharacterized protein</fullName>
    </submittedName>
</protein>
<feature type="region of interest" description="Disordered" evidence="1">
    <location>
        <begin position="39"/>
        <end position="75"/>
    </location>
</feature>
<evidence type="ECO:0000256" key="1">
    <source>
        <dbReference type="SAM" id="MobiDB-lite"/>
    </source>
</evidence>
<feature type="region of interest" description="Disordered" evidence="1">
    <location>
        <begin position="154"/>
        <end position="185"/>
    </location>
</feature>
<proteinExistence type="predicted"/>
<dbReference type="EMBL" id="JAFBMS010002347">
    <property type="protein sequence ID" value="KAG9328349.1"/>
    <property type="molecule type" value="Genomic_DNA"/>
</dbReference>
<evidence type="ECO:0000313" key="2">
    <source>
        <dbReference type="EMBL" id="KAG9328349.1"/>
    </source>
</evidence>
<name>A0A8T2MJ22_9TELE</name>
<comment type="caution">
    <text evidence="2">The sequence shown here is derived from an EMBL/GenBank/DDBJ whole genome shotgun (WGS) entry which is preliminary data.</text>
</comment>
<accession>A0A8T2MJ22</accession>
<organism evidence="2 3">
    <name type="scientific">Albula glossodonta</name>
    <name type="common">roundjaw bonefish</name>
    <dbReference type="NCBI Taxonomy" id="121402"/>
    <lineage>
        <taxon>Eukaryota</taxon>
        <taxon>Metazoa</taxon>
        <taxon>Chordata</taxon>
        <taxon>Craniata</taxon>
        <taxon>Vertebrata</taxon>
        <taxon>Euteleostomi</taxon>
        <taxon>Actinopterygii</taxon>
        <taxon>Neopterygii</taxon>
        <taxon>Teleostei</taxon>
        <taxon>Albuliformes</taxon>
        <taxon>Albulidae</taxon>
        <taxon>Albula</taxon>
    </lineage>
</organism>
<gene>
    <name evidence="2" type="ORF">JZ751_014480</name>
</gene>
<feature type="region of interest" description="Disordered" evidence="1">
    <location>
        <begin position="1"/>
        <end position="23"/>
    </location>
</feature>
<dbReference type="AlphaFoldDB" id="A0A8T2MJ22"/>